<dbReference type="Proteomes" id="UP000678393">
    <property type="component" value="Unassembled WGS sequence"/>
</dbReference>
<sequence>KQILLSDSYINAKENFREADDFFKHLDSKILELPTSGMYMNSLDADLLLLKAMSAATLQGVQDCIYLLQVAT</sequence>
<comment type="caution">
    <text evidence="1">The sequence shown here is derived from an EMBL/GenBank/DDBJ whole genome shotgun (WGS) entry which is preliminary data.</text>
</comment>
<feature type="non-terminal residue" evidence="1">
    <location>
        <position position="72"/>
    </location>
</feature>
<accession>A0A8S3YRF4</accession>
<protein>
    <submittedName>
        <fullName evidence="1">Uncharacterized protein</fullName>
    </submittedName>
</protein>
<evidence type="ECO:0000313" key="2">
    <source>
        <dbReference type="Proteomes" id="UP000678393"/>
    </source>
</evidence>
<dbReference type="AlphaFoldDB" id="A0A8S3YRF4"/>
<keyword evidence="2" id="KW-1185">Reference proteome</keyword>
<organism evidence="1 2">
    <name type="scientific">Candidula unifasciata</name>
    <dbReference type="NCBI Taxonomy" id="100452"/>
    <lineage>
        <taxon>Eukaryota</taxon>
        <taxon>Metazoa</taxon>
        <taxon>Spiralia</taxon>
        <taxon>Lophotrochozoa</taxon>
        <taxon>Mollusca</taxon>
        <taxon>Gastropoda</taxon>
        <taxon>Heterobranchia</taxon>
        <taxon>Euthyneura</taxon>
        <taxon>Panpulmonata</taxon>
        <taxon>Eupulmonata</taxon>
        <taxon>Stylommatophora</taxon>
        <taxon>Helicina</taxon>
        <taxon>Helicoidea</taxon>
        <taxon>Geomitridae</taxon>
        <taxon>Candidula</taxon>
    </lineage>
</organism>
<gene>
    <name evidence="1" type="ORF">CUNI_LOCUS4991</name>
</gene>
<evidence type="ECO:0000313" key="1">
    <source>
        <dbReference type="EMBL" id="CAG5119433.1"/>
    </source>
</evidence>
<name>A0A8S3YRF4_9EUPU</name>
<reference evidence="1" key="1">
    <citation type="submission" date="2021-04" db="EMBL/GenBank/DDBJ databases">
        <authorList>
            <consortium name="Molecular Ecology Group"/>
        </authorList>
    </citation>
    <scope>NUCLEOTIDE SEQUENCE</scope>
</reference>
<proteinExistence type="predicted"/>
<feature type="non-terminal residue" evidence="1">
    <location>
        <position position="1"/>
    </location>
</feature>
<dbReference type="EMBL" id="CAJHNH020000711">
    <property type="protein sequence ID" value="CAG5119433.1"/>
    <property type="molecule type" value="Genomic_DNA"/>
</dbReference>